<protein>
    <submittedName>
        <fullName evidence="1">Uncharacterized protein</fullName>
    </submittedName>
</protein>
<comment type="caution">
    <text evidence="1">The sequence shown here is derived from an EMBL/GenBank/DDBJ whole genome shotgun (WGS) entry which is preliminary data.</text>
</comment>
<dbReference type="AlphaFoldDB" id="A0A4V2FQP9"/>
<evidence type="ECO:0000313" key="1">
    <source>
        <dbReference type="EMBL" id="RZT85610.1"/>
    </source>
</evidence>
<name>A0A4V2FQP9_PSEST</name>
<organism evidence="1 2">
    <name type="scientific">Pseudonocardia sediminis</name>
    <dbReference type="NCBI Taxonomy" id="1397368"/>
    <lineage>
        <taxon>Bacteria</taxon>
        <taxon>Bacillati</taxon>
        <taxon>Actinomycetota</taxon>
        <taxon>Actinomycetes</taxon>
        <taxon>Pseudonocardiales</taxon>
        <taxon>Pseudonocardiaceae</taxon>
        <taxon>Pseudonocardia</taxon>
    </lineage>
</organism>
<dbReference type="Proteomes" id="UP000291591">
    <property type="component" value="Unassembled WGS sequence"/>
</dbReference>
<reference evidence="1 2" key="1">
    <citation type="submission" date="2019-02" db="EMBL/GenBank/DDBJ databases">
        <title>Sequencing the genomes of 1000 actinobacteria strains.</title>
        <authorList>
            <person name="Klenk H.-P."/>
        </authorList>
    </citation>
    <scope>NUCLEOTIDE SEQUENCE [LARGE SCALE GENOMIC DNA]</scope>
    <source>
        <strain evidence="1 2">DSM 45779</strain>
    </source>
</reference>
<dbReference type="EMBL" id="SHKL01000001">
    <property type="protein sequence ID" value="RZT85610.1"/>
    <property type="molecule type" value="Genomic_DNA"/>
</dbReference>
<sequence length="59" mass="6753">MHADDRLTFYSRALLVGRVRRWSPDRAYVPRPWGLAPVRAPIGRSADDRLVLRNPLDGP</sequence>
<proteinExistence type="predicted"/>
<accession>A0A4V2FQP9</accession>
<keyword evidence="2" id="KW-1185">Reference proteome</keyword>
<evidence type="ECO:0000313" key="2">
    <source>
        <dbReference type="Proteomes" id="UP000291591"/>
    </source>
</evidence>
<gene>
    <name evidence="1" type="ORF">EV383_2485</name>
</gene>